<organism evidence="1 2">
    <name type="scientific">Dipteronia dyeriana</name>
    <dbReference type="NCBI Taxonomy" id="168575"/>
    <lineage>
        <taxon>Eukaryota</taxon>
        <taxon>Viridiplantae</taxon>
        <taxon>Streptophyta</taxon>
        <taxon>Embryophyta</taxon>
        <taxon>Tracheophyta</taxon>
        <taxon>Spermatophyta</taxon>
        <taxon>Magnoliopsida</taxon>
        <taxon>eudicotyledons</taxon>
        <taxon>Gunneridae</taxon>
        <taxon>Pentapetalae</taxon>
        <taxon>rosids</taxon>
        <taxon>malvids</taxon>
        <taxon>Sapindales</taxon>
        <taxon>Sapindaceae</taxon>
        <taxon>Hippocastanoideae</taxon>
        <taxon>Acereae</taxon>
        <taxon>Dipteronia</taxon>
    </lineage>
</organism>
<sequence>MRAVFSHMKNCVEKLNLPFEEETFKNPVWQMRSKMFKSLMSFVYPIKARSKCTGWSLVSKVIHSKRVYCGEEMDNLEKVDFSLDALIRNKKSIDVMKLQKAQKGSEELESTMQEIEEGLECVFRFLIKT</sequence>
<dbReference type="Proteomes" id="UP001280121">
    <property type="component" value="Unassembled WGS sequence"/>
</dbReference>
<dbReference type="InterPro" id="IPR004320">
    <property type="entry name" value="BPS1_pln"/>
</dbReference>
<dbReference type="EMBL" id="JANJYI010000002">
    <property type="protein sequence ID" value="KAK2660862.1"/>
    <property type="molecule type" value="Genomic_DNA"/>
</dbReference>
<keyword evidence="2" id="KW-1185">Reference proteome</keyword>
<evidence type="ECO:0000313" key="2">
    <source>
        <dbReference type="Proteomes" id="UP001280121"/>
    </source>
</evidence>
<dbReference type="GO" id="GO:0048364">
    <property type="term" value="P:root development"/>
    <property type="evidence" value="ECO:0007669"/>
    <property type="project" value="InterPro"/>
</dbReference>
<reference evidence="1" key="1">
    <citation type="journal article" date="2023" name="Plant J.">
        <title>Genome sequences and population genomics provide insights into the demographic history, inbreeding, and mutation load of two 'living fossil' tree species of Dipteronia.</title>
        <authorList>
            <person name="Feng Y."/>
            <person name="Comes H.P."/>
            <person name="Chen J."/>
            <person name="Zhu S."/>
            <person name="Lu R."/>
            <person name="Zhang X."/>
            <person name="Li P."/>
            <person name="Qiu J."/>
            <person name="Olsen K.M."/>
            <person name="Qiu Y."/>
        </authorList>
    </citation>
    <scope>NUCLEOTIDE SEQUENCE</scope>
    <source>
        <strain evidence="1">KIB01</strain>
    </source>
</reference>
<comment type="caution">
    <text evidence="1">The sequence shown here is derived from an EMBL/GenBank/DDBJ whole genome shotgun (WGS) entry which is preliminary data.</text>
</comment>
<dbReference type="Pfam" id="PF03087">
    <property type="entry name" value="BPS1"/>
    <property type="match status" value="1"/>
</dbReference>
<gene>
    <name evidence="1" type="ORF">Ddye_007395</name>
</gene>
<accession>A0AAD9XK57</accession>
<evidence type="ECO:0000313" key="1">
    <source>
        <dbReference type="EMBL" id="KAK2660862.1"/>
    </source>
</evidence>
<dbReference type="GO" id="GO:0048367">
    <property type="term" value="P:shoot system development"/>
    <property type="evidence" value="ECO:0007669"/>
    <property type="project" value="InterPro"/>
</dbReference>
<protein>
    <submittedName>
        <fullName evidence="1">Uncharacterized protein</fullName>
    </submittedName>
</protein>
<name>A0AAD9XK57_9ROSI</name>
<dbReference type="AlphaFoldDB" id="A0AAD9XK57"/>
<proteinExistence type="predicted"/>